<dbReference type="InterPro" id="IPR015421">
    <property type="entry name" value="PyrdxlP-dep_Trfase_major"/>
</dbReference>
<gene>
    <name evidence="3" type="primary">gb19810</name>
    <name evidence="3" type="ORF">PR202_gb19810</name>
</gene>
<evidence type="ECO:0000256" key="2">
    <source>
        <dbReference type="SAM" id="MobiDB-lite"/>
    </source>
</evidence>
<organism evidence="3 4">
    <name type="scientific">Eleusine coracana subsp. coracana</name>
    <dbReference type="NCBI Taxonomy" id="191504"/>
    <lineage>
        <taxon>Eukaryota</taxon>
        <taxon>Viridiplantae</taxon>
        <taxon>Streptophyta</taxon>
        <taxon>Embryophyta</taxon>
        <taxon>Tracheophyta</taxon>
        <taxon>Spermatophyta</taxon>
        <taxon>Magnoliopsida</taxon>
        <taxon>Liliopsida</taxon>
        <taxon>Poales</taxon>
        <taxon>Poaceae</taxon>
        <taxon>PACMAD clade</taxon>
        <taxon>Chloridoideae</taxon>
        <taxon>Cynodonteae</taxon>
        <taxon>Eleusininae</taxon>
        <taxon>Eleusine</taxon>
    </lineage>
</organism>
<name>A0AAV5F924_ELECO</name>
<dbReference type="Gene3D" id="3.40.640.10">
    <property type="entry name" value="Type I PLP-dependent aspartate aminotransferase-like (Major domain)"/>
    <property type="match status" value="1"/>
</dbReference>
<dbReference type="PANTHER" id="PTHR45688:SF4">
    <property type="entry name" value="OS03G0338000 PROTEIN"/>
    <property type="match status" value="1"/>
</dbReference>
<dbReference type="Gene3D" id="3.90.1150.10">
    <property type="entry name" value="Aspartate Aminotransferase, domain 1"/>
    <property type="match status" value="1"/>
</dbReference>
<reference evidence="3" key="1">
    <citation type="journal article" date="2018" name="DNA Res.">
        <title>Multiple hybrid de novo genome assembly of finger millet, an orphan allotetraploid crop.</title>
        <authorList>
            <person name="Hatakeyama M."/>
            <person name="Aluri S."/>
            <person name="Balachadran M.T."/>
            <person name="Sivarajan S.R."/>
            <person name="Patrignani A."/>
            <person name="Gruter S."/>
            <person name="Poveda L."/>
            <person name="Shimizu-Inatsugi R."/>
            <person name="Baeten J."/>
            <person name="Francoijs K.J."/>
            <person name="Nataraja K.N."/>
            <person name="Reddy Y.A.N."/>
            <person name="Phadnis S."/>
            <person name="Ravikumar R.L."/>
            <person name="Schlapbach R."/>
            <person name="Sreeman S.M."/>
            <person name="Shimizu K.K."/>
        </authorList>
    </citation>
    <scope>NUCLEOTIDE SEQUENCE</scope>
</reference>
<dbReference type="SUPFAM" id="SSF53383">
    <property type="entry name" value="PLP-dependent transferases"/>
    <property type="match status" value="1"/>
</dbReference>
<comment type="similarity">
    <text evidence="1">Belongs to the class-III pyridoxal-phosphate-dependent aminotransferase family.</text>
</comment>
<comment type="caution">
    <text evidence="3">The sequence shown here is derived from an EMBL/GenBank/DDBJ whole genome shotgun (WGS) entry which is preliminary data.</text>
</comment>
<dbReference type="EMBL" id="BQKI01000082">
    <property type="protein sequence ID" value="GJN31415.1"/>
    <property type="molecule type" value="Genomic_DNA"/>
</dbReference>
<evidence type="ECO:0000313" key="4">
    <source>
        <dbReference type="Proteomes" id="UP001054889"/>
    </source>
</evidence>
<dbReference type="InterPro" id="IPR011009">
    <property type="entry name" value="Kinase-like_dom_sf"/>
</dbReference>
<feature type="region of interest" description="Disordered" evidence="2">
    <location>
        <begin position="27"/>
        <end position="75"/>
    </location>
</feature>
<dbReference type="AlphaFoldDB" id="A0AAV5F924"/>
<evidence type="ECO:0000256" key="1">
    <source>
        <dbReference type="ARBA" id="ARBA00008954"/>
    </source>
</evidence>
<protein>
    <submittedName>
        <fullName evidence="3">Uncharacterized protein</fullName>
    </submittedName>
</protein>
<evidence type="ECO:0000313" key="3">
    <source>
        <dbReference type="EMBL" id="GJN31415.1"/>
    </source>
</evidence>
<feature type="compositionally biased region" description="Basic residues" evidence="2">
    <location>
        <begin position="52"/>
        <end position="61"/>
    </location>
</feature>
<dbReference type="InterPro" id="IPR015422">
    <property type="entry name" value="PyrdxlP-dep_Trfase_small"/>
</dbReference>
<accession>A0AAV5F924</accession>
<sequence>MDVSHCTDGRYLDAFAGIATVCCMRPQPPRNPRRDHRADQEASALHHALSQPRHRRFRRGVGRQATRRPQGTRQRHTGVLCAGTEANELAILTARLYTGSHNIISLRNSYHGNAAGIMGKLFSGYMAPEYAMEGIFSTKSNVYSSGVLILELITDTRRSSIDHIMNFPNLIVYVSAWNM</sequence>
<proteinExistence type="inferred from homology"/>
<dbReference type="Proteomes" id="UP001054889">
    <property type="component" value="Unassembled WGS sequence"/>
</dbReference>
<reference evidence="3" key="2">
    <citation type="submission" date="2021-12" db="EMBL/GenBank/DDBJ databases">
        <title>Resequencing data analysis of finger millet.</title>
        <authorList>
            <person name="Hatakeyama M."/>
            <person name="Aluri S."/>
            <person name="Balachadran M.T."/>
            <person name="Sivarajan S.R."/>
            <person name="Poveda L."/>
            <person name="Shimizu-Inatsugi R."/>
            <person name="Schlapbach R."/>
            <person name="Sreeman S.M."/>
            <person name="Shimizu K.K."/>
        </authorList>
    </citation>
    <scope>NUCLEOTIDE SEQUENCE</scope>
</reference>
<keyword evidence="4" id="KW-1185">Reference proteome</keyword>
<dbReference type="SUPFAM" id="SSF56112">
    <property type="entry name" value="Protein kinase-like (PK-like)"/>
    <property type="match status" value="1"/>
</dbReference>
<dbReference type="InterPro" id="IPR015424">
    <property type="entry name" value="PyrdxlP-dep_Trfase"/>
</dbReference>
<dbReference type="GO" id="GO:0005739">
    <property type="term" value="C:mitochondrion"/>
    <property type="evidence" value="ECO:0007669"/>
    <property type="project" value="TreeGrafter"/>
</dbReference>
<dbReference type="PANTHER" id="PTHR45688">
    <property type="match status" value="1"/>
</dbReference>